<dbReference type="EMBL" id="CAJFCJ010000001">
    <property type="protein sequence ID" value="CAD5111540.1"/>
    <property type="molecule type" value="Genomic_DNA"/>
</dbReference>
<feature type="domain" description="EGF-like" evidence="2">
    <location>
        <begin position="133"/>
        <end position="165"/>
    </location>
</feature>
<accession>A0A7I8V7B7</accession>
<feature type="domain" description="EGF-like" evidence="2">
    <location>
        <begin position="1519"/>
        <end position="1559"/>
    </location>
</feature>
<dbReference type="Gene3D" id="2.10.220.10">
    <property type="entry name" value="Hormone Receptor, Insulin-like Growth Factor Receptor 1, Chain A, domain 2"/>
    <property type="match status" value="1"/>
</dbReference>
<name>A0A7I8V7B7_9ANNE</name>
<proteinExistence type="predicted"/>
<gene>
    <name evidence="3" type="ORF">DGYR_LOCUS826</name>
</gene>
<sequence length="1712" mass="183635">MKIFDGIILFSLLVQIYSTQVNPYNIYNCLEDQTGAANIKCEICSAGKIPSADKLGCYDCPSLCKVGKCVISNNSTKCTSCIDGYTLNLQKTCIACGSNCKSCTLLEDGNIDCTTCFSNSYKEISNSISQCKLCSSSLTGCKACSDQNTCNQCLSGYTLSDSKCISCANIHHACIDCDEKNQCVKCKTGFVLKDNLCIDCPRNCDSCEFEENFVKCNKCKAYHTNVGKVNCNNCPDNCLECELINGNLVCKDDKCLPKYGLTETGSCNKCPDNCLSCSWNRVNSRLECNGNSIIHSCIENEQGKSWARKTDGSCVACPENCLKCYFKTDQSSSPICYPSKCNIKYGFDDSTSTCFSCPSGCDYCKKVSTGNICLKCSFGYAPKYNVGSSTIESCKSCSAVNNCDYCEVINNIVKCLRSPCASKSSGQNRKFSFNTKQCSDSCPSDSGCKTQQSIVDEGDYCYCRDCPLGSAVILSGQNSGVCKSCGIDCIDCQLTADKTDVQCKTCRGTKQYIAVFDGSNTIFGCYDCTNVRQYCHTLDISSGSCKCKSDSCIGDSSNPTKKTVIYDSTSGVCKSCREVDPNGLWCSGNFNSFTLDTCMGGYKKITSPSLVCRQIPNGCAKSTTNIPVGETYVQCEICGPGYYLDPSTKKCPSCSSGSGISACEECFLKTSPSSQVVCTKCSNTSPGVGYNCNTPCTSSVANCENGKSWAQDNTGSNCGCTSCLSTHSNTGGVLATNNAYSESCLSTLNTPTVPNCATYYGNPVTGCSKCSDGYAFASLANGCVGDPGYSSSCKSGYLYFTSGTDVACEVPSENYMTNPVSNLQPILVDPADRAPTNVPCLLYLGLGGSTSSDARCAQCPSGSILSTIAGNLITKYTCQTCPSLSNCELVASHSGNCRCGACGSSPAGSVKLILPDNSNCKTCAVISSCLTHSLRLKDGNYECVCSQCIFGKHLSKDFLSCIDCSSITCTGGTVQLSNDNCICSCSSGKLLNRNNDGCISCSNSEFTDCVPNSFLLKQDDSCDCSTCPPYSIKNRANNKCLNCAEQTTGFVGNCSVCTESTSTPDSIDVCNECQDGFSLNKTSNTDKGNCVACDNGCKTCNIDSSGSTANKCTKCNAGFALNNAGTCLQCPENCGECRVDTNNNLKTLCLQFACSTGGLVDKDFTCGSCPANCAKCVKDISNNVKCLICNDATYLDSDGSCKSCINDCSFCIDGVSCLPNGCKDGFIRHRTQGICIQCSGAGVSRCVYQTIQDDILIPKTCKEGFKFNANLNPDACEECATNCKKCDSSGKGNCDPNECRAGYFYDSTTRKCYKVKEGCLTSARSTNETICQSCDKSISVFSSGLCKTCPEGCDECFVSSEQTILCRWCKKQYYRLDSGLCSSCPEGCKECFISGGNVKCSSCLNEYALNGQFCTKCVESNCNNCEMDGNSPVCKECFSKFYLNNEQCGECPKFCSECSYDNKYVCNKCIKKYARDSNGICVACPSSCEECSVDANDVAKCSKCDSNAFSLQQNGTCISCKEATFSTCATCGPAINGSKVECLTCDKGYGLQDDKLACLPCSISNCDLCSHGRRCSKCKAGFYLHNYDRECAKKCYECKGSLDDCGTNDRHILDDESKVKLIDCGTTDCWVHRREVKGVITFERSCSHEVCTADALNEICSSNSDSRECKKCCKTTKCNSWFLDGKAGVNRLNQSYLTLILSIIFKLITSFK</sequence>
<feature type="domain" description="EGF-like" evidence="2">
    <location>
        <begin position="1092"/>
        <end position="1128"/>
    </location>
</feature>
<feature type="domain" description="EGF-like" evidence="2">
    <location>
        <begin position="963"/>
        <end position="999"/>
    </location>
</feature>
<dbReference type="SMART" id="SM00181">
    <property type="entry name" value="EGF"/>
    <property type="match status" value="15"/>
</dbReference>
<dbReference type="Proteomes" id="UP000549394">
    <property type="component" value="Unassembled WGS sequence"/>
</dbReference>
<feature type="domain" description="EGF-like" evidence="2">
    <location>
        <begin position="1278"/>
        <end position="1313"/>
    </location>
</feature>
<feature type="domain" description="EGF-like" evidence="2">
    <location>
        <begin position="59"/>
        <end position="94"/>
    </location>
</feature>
<dbReference type="SMART" id="SM00261">
    <property type="entry name" value="FU"/>
    <property type="match status" value="11"/>
</dbReference>
<feature type="domain" description="EGF-like" evidence="2">
    <location>
        <begin position="166"/>
        <end position="198"/>
    </location>
</feature>
<dbReference type="InterPro" id="IPR006212">
    <property type="entry name" value="Furin_repeat"/>
</dbReference>
<evidence type="ECO:0000259" key="2">
    <source>
        <dbReference type="SMART" id="SM00181"/>
    </source>
</evidence>
<feature type="domain" description="EGF-like" evidence="2">
    <location>
        <begin position="1383"/>
        <end position="1415"/>
    </location>
</feature>
<feature type="domain" description="EGF-like" evidence="2">
    <location>
        <begin position="1042"/>
        <end position="1091"/>
    </location>
</feature>
<feature type="chain" id="PRO_5029644418" evidence="1">
    <location>
        <begin position="19"/>
        <end position="1712"/>
    </location>
</feature>
<comment type="caution">
    <text evidence="3">The sequence shown here is derived from an EMBL/GenBank/DDBJ whole genome shotgun (WGS) entry which is preliminary data.</text>
</comment>
<feature type="domain" description="EGF-like" evidence="2">
    <location>
        <begin position="1168"/>
        <end position="1202"/>
    </location>
</feature>
<dbReference type="PANTHER" id="PTHR45756:SF1">
    <property type="entry name" value="PROTEIN KINASE DOMAIN CONTAINING PROTEIN"/>
    <property type="match status" value="1"/>
</dbReference>
<organism evidence="3 4">
    <name type="scientific">Dimorphilus gyrociliatus</name>
    <dbReference type="NCBI Taxonomy" id="2664684"/>
    <lineage>
        <taxon>Eukaryota</taxon>
        <taxon>Metazoa</taxon>
        <taxon>Spiralia</taxon>
        <taxon>Lophotrochozoa</taxon>
        <taxon>Annelida</taxon>
        <taxon>Polychaeta</taxon>
        <taxon>Polychaeta incertae sedis</taxon>
        <taxon>Dinophilidae</taxon>
        <taxon>Dimorphilus</taxon>
    </lineage>
</organism>
<feature type="signal peptide" evidence="1">
    <location>
        <begin position="1"/>
        <end position="18"/>
    </location>
</feature>
<feature type="domain" description="EGF-like" evidence="2">
    <location>
        <begin position="1450"/>
        <end position="1482"/>
    </location>
</feature>
<dbReference type="SUPFAM" id="SSF57184">
    <property type="entry name" value="Growth factor receptor domain"/>
    <property type="match status" value="5"/>
</dbReference>
<dbReference type="OrthoDB" id="6051334at2759"/>
<feature type="domain" description="EGF-like" evidence="2">
    <location>
        <begin position="356"/>
        <end position="395"/>
    </location>
</feature>
<feature type="domain" description="EGF-like" evidence="2">
    <location>
        <begin position="1416"/>
        <end position="1449"/>
    </location>
</feature>
<dbReference type="InterPro" id="IPR009030">
    <property type="entry name" value="Growth_fac_rcpt_cys_sf"/>
</dbReference>
<dbReference type="InterPro" id="IPR000742">
    <property type="entry name" value="EGF"/>
</dbReference>
<protein>
    <submittedName>
        <fullName evidence="3">DgyrCDS843</fullName>
    </submittedName>
</protein>
<dbReference type="InterPro" id="IPR053215">
    <property type="entry name" value="TKL_Ser/Thr_kinase"/>
</dbReference>
<evidence type="ECO:0000256" key="1">
    <source>
        <dbReference type="SAM" id="SignalP"/>
    </source>
</evidence>
<keyword evidence="1" id="KW-0732">Signal</keyword>
<evidence type="ECO:0000313" key="4">
    <source>
        <dbReference type="Proteomes" id="UP000549394"/>
    </source>
</evidence>
<reference evidence="3 4" key="1">
    <citation type="submission" date="2020-08" db="EMBL/GenBank/DDBJ databases">
        <authorList>
            <person name="Hejnol A."/>
        </authorList>
    </citation>
    <scope>NUCLEOTIDE SEQUENCE [LARGE SCALE GENOMIC DNA]</scope>
</reference>
<dbReference type="PANTHER" id="PTHR45756">
    <property type="entry name" value="PALMITOYLTRANSFERASE"/>
    <property type="match status" value="1"/>
</dbReference>
<feature type="domain" description="EGF-like" evidence="2">
    <location>
        <begin position="1203"/>
        <end position="1236"/>
    </location>
</feature>
<evidence type="ECO:0000313" key="3">
    <source>
        <dbReference type="EMBL" id="CAD5111540.1"/>
    </source>
</evidence>
<feature type="domain" description="EGF-like" evidence="2">
    <location>
        <begin position="1560"/>
        <end position="1592"/>
    </location>
</feature>
<keyword evidence="4" id="KW-1185">Reference proteome</keyword>